<evidence type="ECO:0000313" key="2">
    <source>
        <dbReference type="EMBL" id="CCE64717.1"/>
    </source>
</evidence>
<dbReference type="GeneID" id="11534489"/>
<feature type="compositionally biased region" description="Low complexity" evidence="1">
    <location>
        <begin position="341"/>
        <end position="355"/>
    </location>
</feature>
<feature type="region of interest" description="Disordered" evidence="1">
    <location>
        <begin position="320"/>
        <end position="361"/>
    </location>
</feature>
<reference evidence="2 3" key="1">
    <citation type="journal article" date="2011" name="Proc. Natl. Acad. Sci. U.S.A.">
        <title>Evolutionary erosion of yeast sex chromosomes by mating-type switching accidents.</title>
        <authorList>
            <person name="Gordon J.L."/>
            <person name="Armisen D."/>
            <person name="Proux-Wera E."/>
            <person name="Oheigeartaigh S.S."/>
            <person name="Byrne K.P."/>
            <person name="Wolfe K.H."/>
        </authorList>
    </citation>
    <scope>NUCLEOTIDE SEQUENCE [LARGE SCALE GENOMIC DNA]</scope>
    <source>
        <strain evidence="3">ATCC 24235 / CBS 4417 / NBRC 1672 / NRRL Y-8282 / UCD 70-5</strain>
    </source>
</reference>
<dbReference type="STRING" id="1071381.G8BXT9"/>
<feature type="region of interest" description="Disordered" evidence="1">
    <location>
        <begin position="106"/>
        <end position="308"/>
    </location>
</feature>
<dbReference type="EMBL" id="HE612864">
    <property type="protein sequence ID" value="CCE64717.1"/>
    <property type="molecule type" value="Genomic_DNA"/>
</dbReference>
<sequence length="535" mass="58505">MSEDIPVVPKRPTRRQTASEIPIASQEENVDQEIARARAMGKSKTEVDIIGTKQDVTLPNIPARRPIRTSTTQELNDLIDSTNEQLDEIQAIVQPNLQGQLATQVGAEEEEIKEEEVKEEGEPEEEIEAVETEESVTLEEPLVPKRPSKVRTEVKESDSNGTEETVASVEGTIVSNELEKVTTEPEIGIENESNEEEPIVPKRPKKVASDSNGATAEALEKETASVEPEEPIIPKRPSKVEDNENANDAPTTENKTEEPTIPKRPVKVNNEVNENANEETPIVPSERPVQKKKSSAPPPPVPKKPSSRIAAFQKMIEEQQMQNIQSSSRGVATNTSQENLNGQTTDPTTKTNNGTSSIGSKAQQLTGLFALPGMMPMGGIPDSLAKKLQPPSSTSEGVTASVVTSVTRRAKGPRGRKLPKAVASIEKINVDIHKNDIEIIPMWRFTFGEPADTATVTDTTPSPPPQPLEVDELNESDGPNVDNNDNGTETEIETDSIQDRDQLAPTESLEKDLEEEIETQMQHEILDSEPASHEQ</sequence>
<feature type="compositionally biased region" description="Acidic residues" evidence="1">
    <location>
        <begin position="187"/>
        <end position="198"/>
    </location>
</feature>
<dbReference type="RefSeq" id="XP_003687151.1">
    <property type="nucleotide sequence ID" value="XM_003687103.1"/>
</dbReference>
<feature type="region of interest" description="Disordered" evidence="1">
    <location>
        <begin position="386"/>
        <end position="419"/>
    </location>
</feature>
<evidence type="ECO:0000256" key="1">
    <source>
        <dbReference type="SAM" id="MobiDB-lite"/>
    </source>
</evidence>
<feature type="region of interest" description="Disordered" evidence="1">
    <location>
        <begin position="452"/>
        <end position="507"/>
    </location>
</feature>
<evidence type="ECO:0000313" key="3">
    <source>
        <dbReference type="Proteomes" id="UP000005666"/>
    </source>
</evidence>
<keyword evidence="3" id="KW-1185">Reference proteome</keyword>
<gene>
    <name evidence="2" type="primary">TPHA0I02130</name>
    <name evidence="2" type="ordered locus">TPHA_0I02130</name>
</gene>
<protein>
    <submittedName>
        <fullName evidence="2">Uncharacterized protein</fullName>
    </submittedName>
</protein>
<feature type="compositionally biased region" description="Basic residues" evidence="1">
    <location>
        <begin position="408"/>
        <end position="419"/>
    </location>
</feature>
<feature type="compositionally biased region" description="Low complexity" evidence="1">
    <location>
        <begin position="392"/>
        <end position="407"/>
    </location>
</feature>
<dbReference type="eggNOG" id="ENOG502S25J">
    <property type="taxonomic scope" value="Eukaryota"/>
</dbReference>
<dbReference type="KEGG" id="tpf:TPHA_0I02130"/>
<feature type="compositionally biased region" description="Low complexity" evidence="1">
    <location>
        <begin position="268"/>
        <end position="279"/>
    </location>
</feature>
<feature type="compositionally biased region" description="Acidic residues" evidence="1">
    <location>
        <begin position="107"/>
        <end position="137"/>
    </location>
</feature>
<name>G8BXT9_TETPH</name>
<proteinExistence type="predicted"/>
<feature type="compositionally biased region" description="Polar residues" evidence="1">
    <location>
        <begin position="320"/>
        <end position="340"/>
    </location>
</feature>
<dbReference type="OMA" id="FQQMFNQ"/>
<dbReference type="Proteomes" id="UP000005666">
    <property type="component" value="Chromosome 9"/>
</dbReference>
<dbReference type="AlphaFoldDB" id="G8BXT9"/>
<organism evidence="2 3">
    <name type="scientific">Tetrapisispora phaffii (strain ATCC 24235 / CBS 4417 / NBRC 1672 / NRRL Y-8282 / UCD 70-5)</name>
    <name type="common">Yeast</name>
    <name type="synonym">Fabospora phaffii</name>
    <dbReference type="NCBI Taxonomy" id="1071381"/>
    <lineage>
        <taxon>Eukaryota</taxon>
        <taxon>Fungi</taxon>
        <taxon>Dikarya</taxon>
        <taxon>Ascomycota</taxon>
        <taxon>Saccharomycotina</taxon>
        <taxon>Saccharomycetes</taxon>
        <taxon>Saccharomycetales</taxon>
        <taxon>Saccharomycetaceae</taxon>
        <taxon>Tetrapisispora</taxon>
    </lineage>
</organism>
<dbReference type="OrthoDB" id="3995855at2759"/>
<dbReference type="HOGENOM" id="CLU_418608_0_0_1"/>
<accession>G8BXT9</accession>